<proteinExistence type="predicted"/>
<keyword evidence="1" id="KW-0732">Signal</keyword>
<evidence type="ECO:0000313" key="3">
    <source>
        <dbReference type="Proteomes" id="UP001365542"/>
    </source>
</evidence>
<feature type="chain" id="PRO_5043474500" evidence="1">
    <location>
        <begin position="21"/>
        <end position="328"/>
    </location>
</feature>
<evidence type="ECO:0000256" key="1">
    <source>
        <dbReference type="SAM" id="SignalP"/>
    </source>
</evidence>
<dbReference type="AlphaFoldDB" id="A0AAV9X3X4"/>
<comment type="caution">
    <text evidence="2">The sequence shown here is derived from an EMBL/GenBank/DDBJ whole genome shotgun (WGS) entry which is preliminary data.</text>
</comment>
<dbReference type="EMBL" id="JAVHJO010000010">
    <property type="protein sequence ID" value="KAK6535410.1"/>
    <property type="molecule type" value="Genomic_DNA"/>
</dbReference>
<gene>
    <name evidence="2" type="ORF">TWF694_001871</name>
</gene>
<dbReference type="Proteomes" id="UP001365542">
    <property type="component" value="Unassembled WGS sequence"/>
</dbReference>
<feature type="signal peptide" evidence="1">
    <location>
        <begin position="1"/>
        <end position="20"/>
    </location>
</feature>
<reference evidence="2 3" key="1">
    <citation type="submission" date="2019-10" db="EMBL/GenBank/DDBJ databases">
        <authorList>
            <person name="Palmer J.M."/>
        </authorList>
    </citation>
    <scope>NUCLEOTIDE SEQUENCE [LARGE SCALE GENOMIC DNA]</scope>
    <source>
        <strain evidence="2 3">TWF694</strain>
    </source>
</reference>
<keyword evidence="3" id="KW-1185">Reference proteome</keyword>
<protein>
    <submittedName>
        <fullName evidence="2">Uncharacterized protein</fullName>
    </submittedName>
</protein>
<organism evidence="2 3">
    <name type="scientific">Orbilia ellipsospora</name>
    <dbReference type="NCBI Taxonomy" id="2528407"/>
    <lineage>
        <taxon>Eukaryota</taxon>
        <taxon>Fungi</taxon>
        <taxon>Dikarya</taxon>
        <taxon>Ascomycota</taxon>
        <taxon>Pezizomycotina</taxon>
        <taxon>Orbiliomycetes</taxon>
        <taxon>Orbiliales</taxon>
        <taxon>Orbiliaceae</taxon>
        <taxon>Orbilia</taxon>
    </lineage>
</organism>
<sequence>MKFNRNVFWALAALPGLSLAAPAPASLSLEDIAMGISPVGKTLPPPAALEKRACASNNLLRLFRDKRYSAMAIPFCSSYVQAVVVTSASIAATVTKDSTVTPATITVTVTSVITDLEETTITITSYSTYNPQDTVTQTLAKRTAIPYPTWLPSSYGTSSVSSVCSCYNIVQPTPLTKTVTVVTGTQTIGQDVTLPPSTVTDVETATTVETSTIVAVATVEAIVCGVTPGCPVGGSSFIGFTNADTVEGCYDYCAGVDGAVSIQYGLLPPTPYKTACFCYPIPVSQNYDPTGEFQNTNCYSYYQYDLDCRLLPSSPSPAPPPPPLPPTK</sequence>
<name>A0AAV9X3X4_9PEZI</name>
<evidence type="ECO:0000313" key="2">
    <source>
        <dbReference type="EMBL" id="KAK6535410.1"/>
    </source>
</evidence>
<accession>A0AAV9X3X4</accession>